<reference evidence="1 2" key="1">
    <citation type="submission" date="2018-03" db="EMBL/GenBank/DDBJ databases">
        <authorList>
            <person name="Zhou J."/>
            <person name="Li X."/>
            <person name="Xue M."/>
            <person name="Yin J."/>
        </authorList>
    </citation>
    <scope>NUCLEOTIDE SEQUENCE [LARGE SCALE GENOMIC DNA]</scope>
    <source>
        <strain evidence="1 2">SYSU ZJ2214</strain>
    </source>
</reference>
<protein>
    <submittedName>
        <fullName evidence="1">Uncharacterized protein</fullName>
    </submittedName>
</protein>
<comment type="caution">
    <text evidence="1">The sequence shown here is derived from an EMBL/GenBank/DDBJ whole genome shotgun (WGS) entry which is preliminary data.</text>
</comment>
<keyword evidence="2" id="KW-1185">Reference proteome</keyword>
<evidence type="ECO:0000313" key="1">
    <source>
        <dbReference type="EMBL" id="PTL94410.1"/>
    </source>
</evidence>
<dbReference type="EMBL" id="PXNS01000006">
    <property type="protein sequence ID" value="PTL94410.1"/>
    <property type="molecule type" value="Genomic_DNA"/>
</dbReference>
<sequence>MFRCFQTCTVLPRFHLATRACDFIVTGSLGVLDKHIEGSTKSAQSLPLPIECIDHHGQLARLRRRQMVKHKGPFETLEDALCARGILPGHPHGFDRVPPLARMRCDHQIMHLELFCQKFRLICQTLLK</sequence>
<evidence type="ECO:0000313" key="2">
    <source>
        <dbReference type="Proteomes" id="UP000241895"/>
    </source>
</evidence>
<proteinExistence type="predicted"/>
<accession>A0ABX5IWF8</accession>
<organism evidence="1 2">
    <name type="scientific">Halomonas litopenaei</name>
    <dbReference type="NCBI Taxonomy" id="2109328"/>
    <lineage>
        <taxon>Bacteria</taxon>
        <taxon>Pseudomonadati</taxon>
        <taxon>Pseudomonadota</taxon>
        <taxon>Gammaproteobacteria</taxon>
        <taxon>Oceanospirillales</taxon>
        <taxon>Halomonadaceae</taxon>
        <taxon>Halomonas</taxon>
    </lineage>
</organism>
<name>A0ABX5IWF8_9GAMM</name>
<dbReference type="Proteomes" id="UP000241895">
    <property type="component" value="Unassembled WGS sequence"/>
</dbReference>
<gene>
    <name evidence="1" type="ORF">C6W88_13085</name>
</gene>